<name>A0AAF0IB75_ODILC</name>
<reference evidence="1" key="2">
    <citation type="journal article" date="2022" name="Nat. Microbiol.">
        <title>A closed Candidatus Odinarchaeum chromosome exposes Asgard archaeal viruses.</title>
        <authorList>
            <person name="Tamarit D."/>
            <person name="Caceres E.F."/>
            <person name="Krupovic M."/>
            <person name="Nijland R."/>
            <person name="Eme L."/>
            <person name="Robinson N.P."/>
            <person name="Ettema T.J.G."/>
        </authorList>
    </citation>
    <scope>NUCLEOTIDE SEQUENCE</scope>
    <source>
        <strain evidence="1">LCB_4</strain>
    </source>
</reference>
<dbReference type="AlphaFoldDB" id="A0AAF0IB75"/>
<evidence type="ECO:0000313" key="1">
    <source>
        <dbReference type="EMBL" id="WEU40463.1"/>
    </source>
</evidence>
<dbReference type="KEGG" id="oyw:OdinLCB4_000585"/>
<sequence length="206" mass="24069">MVKETLSEWPLDEKLSDTVLDFLIKYPRVLDERVVLYWDNFILTNYRLYYKNSDGKIYLIPHYKIKEYIYKEGGKKLILKLRDKTTLELTGPIPKPQILKKTYSLSDWRKLSKKEDELLEKTNIELGRPVREKPRRVIEQPSITSEPSFSIPANNHKIQTSFDRIPFDIKTNSLLDKTGGIFCPHCGFKITLEGARFCPNCGVDLI</sequence>
<evidence type="ECO:0000313" key="2">
    <source>
        <dbReference type="Proteomes" id="UP000186851"/>
    </source>
</evidence>
<proteinExistence type="predicted"/>
<organism evidence="1 2">
    <name type="scientific">Odinarchaeota yellowstonii (strain LCB_4)</name>
    <dbReference type="NCBI Taxonomy" id="1841599"/>
    <lineage>
        <taxon>Archaea</taxon>
        <taxon>Promethearchaeati</taxon>
        <taxon>Candidatus Odinarchaeota</taxon>
        <taxon>Candidatus Odinarchaeia</taxon>
        <taxon>Candidatus Odinarchaeales</taxon>
        <taxon>Candidatus Odinarchaeaceae</taxon>
        <taxon>Candidatus Odinarchaeum</taxon>
    </lineage>
</organism>
<dbReference type="Proteomes" id="UP000186851">
    <property type="component" value="Chromosome"/>
</dbReference>
<gene>
    <name evidence="1" type="ORF">OdinLCB4_000585</name>
</gene>
<dbReference type="EMBL" id="CP091871">
    <property type="protein sequence ID" value="WEU40463.1"/>
    <property type="molecule type" value="Genomic_DNA"/>
</dbReference>
<protein>
    <submittedName>
        <fullName evidence="1">Zinc ribbon domain-containing protein</fullName>
    </submittedName>
</protein>
<reference evidence="1" key="1">
    <citation type="journal article" date="2017" name="Nature">
        <title>Asgard archaea illuminate the origin of eukaryotic cellular complexity.</title>
        <authorList>
            <person name="Zaremba-Niedzwiedzka K."/>
            <person name="Caceres E.F."/>
            <person name="Saw J.H."/>
            <person name="Backstrom D."/>
            <person name="Juzokaite L."/>
            <person name="Vancaester E."/>
            <person name="Seitz K.W."/>
            <person name="Anantharaman K."/>
            <person name="Starnawski P."/>
            <person name="Kjeldsen K.U."/>
            <person name="Scott M.B."/>
            <person name="Nunoura T."/>
            <person name="Banfield J.F."/>
            <person name="Schramm A."/>
            <person name="Baker B.J."/>
            <person name="Spang A."/>
            <person name="Ettema T.J.G."/>
        </authorList>
    </citation>
    <scope>NUCLEOTIDE SEQUENCE</scope>
    <source>
        <strain evidence="1">LCB_4</strain>
    </source>
</reference>
<accession>A0AAF0IB75</accession>